<evidence type="ECO:0000256" key="1">
    <source>
        <dbReference type="SAM" id="Phobius"/>
    </source>
</evidence>
<dbReference type="AlphaFoldDB" id="A0A7W8E7P0"/>
<gene>
    <name evidence="2" type="ORF">HDF16_005206</name>
</gene>
<dbReference type="EMBL" id="JACHIP010000014">
    <property type="protein sequence ID" value="MBB5060470.1"/>
    <property type="molecule type" value="Genomic_DNA"/>
</dbReference>
<proteinExistence type="predicted"/>
<keyword evidence="1" id="KW-0472">Membrane</keyword>
<keyword evidence="1" id="KW-0812">Transmembrane</keyword>
<organism evidence="2 3">
    <name type="scientific">Granulicella aggregans</name>
    <dbReference type="NCBI Taxonomy" id="474949"/>
    <lineage>
        <taxon>Bacteria</taxon>
        <taxon>Pseudomonadati</taxon>
        <taxon>Acidobacteriota</taxon>
        <taxon>Terriglobia</taxon>
        <taxon>Terriglobales</taxon>
        <taxon>Acidobacteriaceae</taxon>
        <taxon>Granulicella</taxon>
    </lineage>
</organism>
<protein>
    <recommendedName>
        <fullName evidence="4">MAPEG family protein</fullName>
    </recommendedName>
</protein>
<feature type="transmembrane region" description="Helical" evidence="1">
    <location>
        <begin position="6"/>
        <end position="27"/>
    </location>
</feature>
<evidence type="ECO:0000313" key="2">
    <source>
        <dbReference type="EMBL" id="MBB5060470.1"/>
    </source>
</evidence>
<dbReference type="Proteomes" id="UP000540989">
    <property type="component" value="Unassembled WGS sequence"/>
</dbReference>
<name>A0A7W8E7P0_9BACT</name>
<evidence type="ECO:0008006" key="4">
    <source>
        <dbReference type="Google" id="ProtNLM"/>
    </source>
</evidence>
<keyword evidence="1" id="KW-1133">Transmembrane helix</keyword>
<keyword evidence="3" id="KW-1185">Reference proteome</keyword>
<accession>A0A7W8E7P0</accession>
<comment type="caution">
    <text evidence="2">The sequence shown here is derived from an EMBL/GenBank/DDBJ whole genome shotgun (WGS) entry which is preliminary data.</text>
</comment>
<reference evidence="2 3" key="1">
    <citation type="submission" date="2020-08" db="EMBL/GenBank/DDBJ databases">
        <title>Genomic Encyclopedia of Type Strains, Phase IV (KMG-V): Genome sequencing to study the core and pangenomes of soil and plant-associated prokaryotes.</title>
        <authorList>
            <person name="Whitman W."/>
        </authorList>
    </citation>
    <scope>NUCLEOTIDE SEQUENCE [LARGE SCALE GENOMIC DNA]</scope>
    <source>
        <strain evidence="2 3">M8UP14</strain>
    </source>
</reference>
<sequence length="98" mass="10912">MVFPQSLLLITRVILVMGVTACIYGLFNKRWRNLTSGEILRGRSMKGTGAPASMRTHTLNLAFWTAAAILSLEVSSWHDVSSLQKLLVFIVLKLTRHG</sequence>
<evidence type="ECO:0000313" key="3">
    <source>
        <dbReference type="Proteomes" id="UP000540989"/>
    </source>
</evidence>